<proteinExistence type="predicted"/>
<gene>
    <name evidence="1" type="ORF">VHEMI00946</name>
</gene>
<keyword evidence="2" id="KW-1185">Reference proteome</keyword>
<reference evidence="1 2" key="1">
    <citation type="journal article" date="2015" name="Genome Announc.">
        <title>Draft Genome Sequence and Gene Annotation of the Entomopathogenic Fungus Verticillium hemipterigenum.</title>
        <authorList>
            <person name="Horn F."/>
            <person name="Habel A."/>
            <person name="Scharf D.H."/>
            <person name="Dworschak J."/>
            <person name="Brakhage A.A."/>
            <person name="Guthke R."/>
            <person name="Hertweck C."/>
            <person name="Linde J."/>
        </authorList>
    </citation>
    <scope>NUCLEOTIDE SEQUENCE [LARGE SCALE GENOMIC DNA]</scope>
</reference>
<accession>A0A0A1SRT2</accession>
<dbReference type="HOGENOM" id="CLU_1475286_0_0_1"/>
<dbReference type="Proteomes" id="UP000039046">
    <property type="component" value="Unassembled WGS sequence"/>
</dbReference>
<dbReference type="EMBL" id="CDHN01000001">
    <property type="protein sequence ID" value="CEJ80781.1"/>
    <property type="molecule type" value="Genomic_DNA"/>
</dbReference>
<sequence>MPCCIAIIQYRQCHHNTLFKIGCTLKIPCESLCDPSEQETLLVTQYQWSCEECHTRLWSEQEEKRASAWDERVQKMEDEEDDSTELAQHRERIIDGIRGREAFEEKHVYEPTRLKQVEEIQWVEDWTVQYGKLLWEVKHNREKDGIYTARRAKYLLDAKLWDLTVVRDVTRDGDARKQVNYKMEDRPS</sequence>
<dbReference type="AlphaFoldDB" id="A0A0A1SRT2"/>
<protein>
    <submittedName>
        <fullName evidence="1">Uncharacterized protein</fullName>
    </submittedName>
</protein>
<evidence type="ECO:0000313" key="1">
    <source>
        <dbReference type="EMBL" id="CEJ80781.1"/>
    </source>
</evidence>
<name>A0A0A1SRT2_9HYPO</name>
<dbReference type="OrthoDB" id="5154063at2759"/>
<organism evidence="1 2">
    <name type="scientific">[Torrubiella] hemipterigena</name>
    <dbReference type="NCBI Taxonomy" id="1531966"/>
    <lineage>
        <taxon>Eukaryota</taxon>
        <taxon>Fungi</taxon>
        <taxon>Dikarya</taxon>
        <taxon>Ascomycota</taxon>
        <taxon>Pezizomycotina</taxon>
        <taxon>Sordariomycetes</taxon>
        <taxon>Hypocreomycetidae</taxon>
        <taxon>Hypocreales</taxon>
        <taxon>Clavicipitaceae</taxon>
        <taxon>Clavicipitaceae incertae sedis</taxon>
        <taxon>'Torrubiella' clade</taxon>
    </lineage>
</organism>
<evidence type="ECO:0000313" key="2">
    <source>
        <dbReference type="Proteomes" id="UP000039046"/>
    </source>
</evidence>